<dbReference type="Proteomes" id="UP000640335">
    <property type="component" value="Unassembled WGS sequence"/>
</dbReference>
<name>A0ABR8Q0G2_9CLOT</name>
<evidence type="ECO:0000313" key="3">
    <source>
        <dbReference type="Proteomes" id="UP000640335"/>
    </source>
</evidence>
<gene>
    <name evidence="2" type="ORF">H9660_02005</name>
</gene>
<dbReference type="EMBL" id="JACSQZ010000005">
    <property type="protein sequence ID" value="MBD7913911.1"/>
    <property type="molecule type" value="Genomic_DNA"/>
</dbReference>
<evidence type="ECO:0000256" key="1">
    <source>
        <dbReference type="SAM" id="Phobius"/>
    </source>
</evidence>
<keyword evidence="1" id="KW-0812">Transmembrane</keyword>
<accession>A0ABR8Q0G2</accession>
<proteinExistence type="predicted"/>
<evidence type="ECO:0000313" key="2">
    <source>
        <dbReference type="EMBL" id="MBD7913911.1"/>
    </source>
</evidence>
<feature type="non-terminal residue" evidence="2">
    <location>
        <position position="245"/>
    </location>
</feature>
<protein>
    <recommendedName>
        <fullName evidence="4">Methyl-accepting chemotaxis protein</fullName>
    </recommendedName>
</protein>
<comment type="caution">
    <text evidence="2">The sequence shown here is derived from an EMBL/GenBank/DDBJ whole genome shotgun (WGS) entry which is preliminary data.</text>
</comment>
<feature type="transmembrane region" description="Helical" evidence="1">
    <location>
        <begin position="15"/>
        <end position="35"/>
    </location>
</feature>
<keyword evidence="1" id="KW-0472">Membrane</keyword>
<reference evidence="2 3" key="1">
    <citation type="submission" date="2020-08" db="EMBL/GenBank/DDBJ databases">
        <title>A Genomic Blueprint of the Chicken Gut Microbiome.</title>
        <authorList>
            <person name="Gilroy R."/>
            <person name="Ravi A."/>
            <person name="Getino M."/>
            <person name="Pursley I."/>
            <person name="Horton D.L."/>
            <person name="Alikhan N.-F."/>
            <person name="Baker D."/>
            <person name="Gharbi K."/>
            <person name="Hall N."/>
            <person name="Watson M."/>
            <person name="Adriaenssens E.M."/>
            <person name="Foster-Nyarko E."/>
            <person name="Jarju S."/>
            <person name="Secka A."/>
            <person name="Antonio M."/>
            <person name="Oren A."/>
            <person name="Chaudhuri R."/>
            <person name="La Ragione R.M."/>
            <person name="Hildebrand F."/>
            <person name="Pallen M.J."/>
        </authorList>
    </citation>
    <scope>NUCLEOTIDE SEQUENCE [LARGE SCALE GENOMIC DNA]</scope>
    <source>
        <strain evidence="2 3">Sa3CUN1</strain>
    </source>
</reference>
<keyword evidence="1" id="KW-1133">Transmembrane helix</keyword>
<evidence type="ECO:0008006" key="4">
    <source>
        <dbReference type="Google" id="ProtNLM"/>
    </source>
</evidence>
<dbReference type="RefSeq" id="WP_191748024.1">
    <property type="nucleotide sequence ID" value="NZ_JACSQZ010000005.1"/>
</dbReference>
<keyword evidence="3" id="KW-1185">Reference proteome</keyword>
<organism evidence="2 3">
    <name type="scientific">Clostridium gallinarum</name>
    <dbReference type="NCBI Taxonomy" id="2762246"/>
    <lineage>
        <taxon>Bacteria</taxon>
        <taxon>Bacillati</taxon>
        <taxon>Bacillota</taxon>
        <taxon>Clostridia</taxon>
        <taxon>Eubacteriales</taxon>
        <taxon>Clostridiaceae</taxon>
        <taxon>Clostridium</taxon>
    </lineage>
</organism>
<sequence length="245" mass="28406">MNEKFFTYFKEKKSLIIISLTLFFILILSLFFITYNSKENRAKRDLKDISKEILNINSNLSKCIKDLTIDTNTSKEVLSNGISEFNNISISIDKIEDINADISLTKDNLINAINSTINLYNASLIVLSDSKSIRSSDALNNFNTLKERCILDYSNLDSNGIKLKFTEENLNYFDNFYNYLNTLIKINRDSDFNSSQKRDFINTLEGFNKDLNYLNEDLTIAINKVREDNRDLKVIIDDIFKKEDT</sequence>